<proteinExistence type="predicted"/>
<dbReference type="Proteomes" id="UP001210865">
    <property type="component" value="Chromosome"/>
</dbReference>
<reference evidence="1 2" key="1">
    <citation type="submission" date="2022-12" db="EMBL/GenBank/DDBJ databases">
        <title>Sphingomonas abieness sp. nov., an endophytic bacterium isolated from Abies koreana.</title>
        <authorList>
            <person name="Jiang L."/>
            <person name="Lee J."/>
        </authorList>
    </citation>
    <scope>NUCLEOTIDE SEQUENCE [LARGE SCALE GENOMIC DNA]</scope>
    <source>
        <strain evidence="2">PAMB 00755</strain>
    </source>
</reference>
<dbReference type="Gene3D" id="3.10.310.30">
    <property type="match status" value="1"/>
</dbReference>
<evidence type="ECO:0000313" key="1">
    <source>
        <dbReference type="EMBL" id="WBO23984.1"/>
    </source>
</evidence>
<organism evidence="1 2">
    <name type="scientific">Sphingomonas abietis</name>
    <dbReference type="NCBI Taxonomy" id="3012344"/>
    <lineage>
        <taxon>Bacteria</taxon>
        <taxon>Pseudomonadati</taxon>
        <taxon>Pseudomonadota</taxon>
        <taxon>Alphaproteobacteria</taxon>
        <taxon>Sphingomonadales</taxon>
        <taxon>Sphingomonadaceae</taxon>
        <taxon>Sphingomonas</taxon>
    </lineage>
</organism>
<dbReference type="RefSeq" id="WP_270078613.1">
    <property type="nucleotide sequence ID" value="NZ_CP115174.1"/>
</dbReference>
<evidence type="ECO:0008006" key="3">
    <source>
        <dbReference type="Google" id="ProtNLM"/>
    </source>
</evidence>
<dbReference type="PANTHER" id="PTHR46922:SF4">
    <property type="entry name" value="DHHA1 DOMAIN PROTEIN"/>
    <property type="match status" value="1"/>
</dbReference>
<dbReference type="InterPro" id="IPR038763">
    <property type="entry name" value="DHH_sf"/>
</dbReference>
<keyword evidence="2" id="KW-1185">Reference proteome</keyword>
<dbReference type="EMBL" id="CP115174">
    <property type="protein sequence ID" value="WBO23984.1"/>
    <property type="molecule type" value="Genomic_DNA"/>
</dbReference>
<protein>
    <recommendedName>
        <fullName evidence="3">Phosphohydrolase</fullName>
    </recommendedName>
</protein>
<name>A0ABY7NVQ0_9SPHN</name>
<dbReference type="SUPFAM" id="SSF64182">
    <property type="entry name" value="DHH phosphoesterases"/>
    <property type="match status" value="1"/>
</dbReference>
<sequence length="317" mass="34458">MSWKPDVMIYHASCADGFGAAWAAWKRWGASVEYIPASHGSTPPDVAGKHVLIGDFSYKLPVLEEMLQSAASIVILDHHKSAEADLAPFVATAAAANPFEVTAMLRALADLHRPPCIAVFDMERSGARMVWDFCHSTPAPRLVALIEDRDLWRFAYPEAKEFALWLRAEPFSFERWTEIDAIMAEPARAAGIKAEADAMQRFYDQKCSEIISTARLEPILGHMVPVVNCPSAFASDVGNSLLNEFPDAAFSACYSEGRKGRTFSLRSEGGRADVSLIAARFGGGGHRNAAGFLVPLPAWPVPPLDAASHEESIGENG</sequence>
<gene>
    <name evidence="1" type="ORF">PBT88_07695</name>
</gene>
<dbReference type="PANTHER" id="PTHR46922">
    <property type="entry name" value="DHHA1 DOMAIN PROTEIN"/>
    <property type="match status" value="1"/>
</dbReference>
<evidence type="ECO:0000313" key="2">
    <source>
        <dbReference type="Proteomes" id="UP001210865"/>
    </source>
</evidence>
<accession>A0ABY7NVQ0</accession>